<dbReference type="SUPFAM" id="SSF48403">
    <property type="entry name" value="Ankyrin repeat"/>
    <property type="match status" value="3"/>
</dbReference>
<dbReference type="OrthoDB" id="20872at2759"/>
<feature type="repeat" description="ANK" evidence="3">
    <location>
        <begin position="1183"/>
        <end position="1215"/>
    </location>
</feature>
<dbReference type="Pfam" id="PF12796">
    <property type="entry name" value="Ank_2"/>
    <property type="match status" value="4"/>
</dbReference>
<dbReference type="SMART" id="SM00248">
    <property type="entry name" value="ANK"/>
    <property type="match status" value="23"/>
</dbReference>
<keyword evidence="2 3" id="KW-0040">ANK repeat</keyword>
<evidence type="ECO:0000259" key="5">
    <source>
        <dbReference type="Pfam" id="PF24883"/>
    </source>
</evidence>
<dbReference type="Proteomes" id="UP000076874">
    <property type="component" value="Unassembled WGS sequence"/>
</dbReference>
<evidence type="ECO:0000256" key="3">
    <source>
        <dbReference type="PROSITE-ProRule" id="PRU00023"/>
    </source>
</evidence>
<dbReference type="Gene3D" id="1.25.40.20">
    <property type="entry name" value="Ankyrin repeat-containing domain"/>
    <property type="match status" value="5"/>
</dbReference>
<dbReference type="EMBL" id="AZHD01000013">
    <property type="protein sequence ID" value="OAA57931.1"/>
    <property type="molecule type" value="Genomic_DNA"/>
</dbReference>
<keyword evidence="1" id="KW-0677">Repeat</keyword>
<gene>
    <name evidence="6" type="ORF">SPI_06816</name>
</gene>
<feature type="repeat" description="ANK" evidence="3">
    <location>
        <begin position="945"/>
        <end position="977"/>
    </location>
</feature>
<feature type="repeat" description="ANK" evidence="3">
    <location>
        <begin position="1280"/>
        <end position="1312"/>
    </location>
</feature>
<feature type="region of interest" description="Disordered" evidence="4">
    <location>
        <begin position="1"/>
        <end position="32"/>
    </location>
</feature>
<dbReference type="PANTHER" id="PTHR24198:SF165">
    <property type="entry name" value="ANKYRIN REPEAT-CONTAINING PROTEIN-RELATED"/>
    <property type="match status" value="1"/>
</dbReference>
<comment type="caution">
    <text evidence="6">The sequence shown here is derived from an EMBL/GenBank/DDBJ whole genome shotgun (WGS) entry which is preliminary data.</text>
</comment>
<dbReference type="PROSITE" id="PS50297">
    <property type="entry name" value="ANK_REP_REGION"/>
    <property type="match status" value="6"/>
</dbReference>
<feature type="repeat" description="ANK" evidence="3">
    <location>
        <begin position="1247"/>
        <end position="1279"/>
    </location>
</feature>
<proteinExistence type="predicted"/>
<name>A0A167QSI4_9HYPO</name>
<protein>
    <submittedName>
        <fullName evidence="6">Ankyrin repeat-containing domain protein</fullName>
    </submittedName>
</protein>
<dbReference type="InterPro" id="IPR056884">
    <property type="entry name" value="NPHP3-like_N"/>
</dbReference>
<dbReference type="InterPro" id="IPR036770">
    <property type="entry name" value="Ankyrin_rpt-contain_sf"/>
</dbReference>
<dbReference type="Pfam" id="PF24883">
    <property type="entry name" value="NPHP3_N"/>
    <property type="match status" value="1"/>
</dbReference>
<feature type="repeat" description="ANK" evidence="3">
    <location>
        <begin position="1116"/>
        <end position="1148"/>
    </location>
</feature>
<accession>A0A167QSI4</accession>
<evidence type="ECO:0000256" key="1">
    <source>
        <dbReference type="ARBA" id="ARBA00022737"/>
    </source>
</evidence>
<keyword evidence="7" id="KW-1185">Reference proteome</keyword>
<evidence type="ECO:0000313" key="7">
    <source>
        <dbReference type="Proteomes" id="UP000076874"/>
    </source>
</evidence>
<feature type="repeat" description="ANK" evidence="3">
    <location>
        <begin position="1150"/>
        <end position="1182"/>
    </location>
</feature>
<feature type="domain" description="Nephrocystin 3-like N-terminal" evidence="5">
    <location>
        <begin position="340"/>
        <end position="497"/>
    </location>
</feature>
<reference evidence="6 7" key="1">
    <citation type="journal article" date="2016" name="Genome Biol. Evol.">
        <title>Divergent and convergent evolution of fungal pathogenicity.</title>
        <authorList>
            <person name="Shang Y."/>
            <person name="Xiao G."/>
            <person name="Zheng P."/>
            <person name="Cen K."/>
            <person name="Zhan S."/>
            <person name="Wang C."/>
        </authorList>
    </citation>
    <scope>NUCLEOTIDE SEQUENCE [LARGE SCALE GENOMIC DNA]</scope>
    <source>
        <strain evidence="6 7">RCEF 264</strain>
    </source>
</reference>
<evidence type="ECO:0000256" key="2">
    <source>
        <dbReference type="ARBA" id="ARBA00023043"/>
    </source>
</evidence>
<evidence type="ECO:0000313" key="6">
    <source>
        <dbReference type="EMBL" id="OAA57931.1"/>
    </source>
</evidence>
<dbReference type="InterPro" id="IPR002110">
    <property type="entry name" value="Ankyrin_rpt"/>
</dbReference>
<dbReference type="PRINTS" id="PR01415">
    <property type="entry name" value="ANKYRIN"/>
</dbReference>
<evidence type="ECO:0000256" key="4">
    <source>
        <dbReference type="SAM" id="MobiDB-lite"/>
    </source>
</evidence>
<dbReference type="PANTHER" id="PTHR24198">
    <property type="entry name" value="ANKYRIN REPEAT AND PROTEIN KINASE DOMAIN-CONTAINING PROTEIN"/>
    <property type="match status" value="1"/>
</dbReference>
<dbReference type="PROSITE" id="PS50088">
    <property type="entry name" value="ANK_REPEAT"/>
    <property type="match status" value="6"/>
</dbReference>
<dbReference type="STRING" id="1081102.A0A167QSI4"/>
<feature type="compositionally biased region" description="Acidic residues" evidence="4">
    <location>
        <begin position="1760"/>
        <end position="1770"/>
    </location>
</feature>
<feature type="compositionally biased region" description="Basic and acidic residues" evidence="4">
    <location>
        <begin position="1771"/>
        <end position="1781"/>
    </location>
</feature>
<feature type="region of interest" description="Disordered" evidence="4">
    <location>
        <begin position="1732"/>
        <end position="1815"/>
    </location>
</feature>
<sequence length="1815" mass="198357">MRPSEKTIGIAPDSGSTAKEEEHSLPGEGAPRTGLGLVVEGEAQEEADLDVIAIHGVHDAVKNPWRDSKDGQSVFQKAFEDWTERKVRLMTYNYAPGPLTPWTFHNEAYLMLKDLQALRVGVDGSGTDDSEKLPRPIIFVSHDLGGLIVKSAMTQATSTSRTFAGIASSVRGLRSDEMFVACPHRHDGVRSLQDQLADLLHDYGTARLPTGPLAQSVAKTVERINGDFIHSKILISAICMNIFSTKSDPTSQIFSEYTATLDTPFERRVGCDHPHRQLAASLLDSDDEPYTTVLSIARWVWSIEPHKQKTMELLQTLLSIAPPVYPLLGCPSMAHWDVFTQHHDLGDFVKAKESRVLHVRCVSDAYASLLGKSLVRHITKNAAPHKVVLYYEFRRGEGSFNNVRSMLATWMAQLFCNEVYERPLYAQNILGMPDEYRGWTAVDLLVMWRRYRLTKEFNKAIYVLNGLDHCDESVQMFLSCLGFIVAETELPIKIAITTTAETDSSIRTALDVCPGDKLRRLDVAIGDVPRPTVSSQDDVLQLDRLIQDHARLGALEPRLAHLWTGSAETNDLEHIVARWLQSTHLALHDIAAALNSMTSVSPEPILKGILGRIPAKRLPWSRRLLSFVSASLRPLQVAEFCAVSQIALALSEEPGLPSPCYQQDILDDIWKWLGGFLIIQNGEVHFSHVLLRGALRSPPFGHENQQHRDIFEVCIAYLGHPRNHTLPPSSQDAMQQEAAFGLRDIWDALPYAVEHWSRHYQKLVAAGSKLPRPIKDEINRQVLHLVKDNAFLDYWGRAYSDILGPFDPIFGPYGRPTSLSVAAQLGLHDAVAALTAVSSPEHSAGLVAAARYGHLSVVRLLLEPTGKNARFGWRSLGEAATAAAKCGHNDVFRLLVKQMSRALDARPPVVPPATLLFRAAWLGLDDVVTMLLDLGADPDTQASVNLYTPLHSATVLDRSAVLKVLLSRGGDSTGRASFSSYWPLHVACNYGSRKCIGLLLDTKHYPDDPGENSSVAPLVLAVEEGNFEVAELLLKHDRLHGRVSKDGVSMEYANAVQKAVDMDYRRCVKVLLDYGADPKLLHSSDENVLQRAIVNENYEICSLLLGNGADVNDRTGGYASIVIAATQNNHAIVSLLLEHGALVNATNESSGRTALHVAALSGRDDIVKTLLDAKANIEARDGAGYTPVSMAANNGSESTVRILAEAGADLTAAVTDGKWSPLHLAYRHPAVARVLLKHGANVNQPSTYGTPLQLAARTNEVEVVKLLLEKDANLLDTNSEGDTPFAHAVRSGDWDVVEALLEGGDDINQRILETYAMEYAVAEDSSTMVERLLEFSPDLTLKNTRGNTFLHCIQRVTPVRSVQRLVRAGADPNAENATGHTPLCGAIVVCNDEAVRYLFQLKSIKRSGISGHPPGDGSFLYHAAAFGTTEMVKLFVEAGEDVHDIETLDGGLIAAACRHRVDDESLDDRLEKIRYLCHETDADVRAKGGALSYAICMAAAVCEPEVIRLLTSAGATVDVTDAYGRTPVHLACHNTLATMQALRMPDETFARRDSFDRLPLHHAALGGRVDLVKDVVARSRRLGIGIDDTDQNGWTPLMWAARVVGAWPRSNAQADGNHEDVLKYLLSEGASLSVSGDGEGGKWTPAEIAAYHGASPSLVSLLTPSDAKLQRSVGPRLRVGALETRFCDACLVFICGLHYRYKDMDLCLTCSLFKEKLQPNKTWVRQGQDTLFEDTSDGAGSVSDPGADGHTSRVPSDNGDGGDDDDDDDKRDDSDHDEHSGGSHAAYDSEGFVESDGDALSDIGSPEAIFEAGNE</sequence>
<dbReference type="Pfam" id="PF00023">
    <property type="entry name" value="Ank"/>
    <property type="match status" value="2"/>
</dbReference>
<organism evidence="6 7">
    <name type="scientific">Niveomyces insectorum RCEF 264</name>
    <dbReference type="NCBI Taxonomy" id="1081102"/>
    <lineage>
        <taxon>Eukaryota</taxon>
        <taxon>Fungi</taxon>
        <taxon>Dikarya</taxon>
        <taxon>Ascomycota</taxon>
        <taxon>Pezizomycotina</taxon>
        <taxon>Sordariomycetes</taxon>
        <taxon>Hypocreomycetidae</taxon>
        <taxon>Hypocreales</taxon>
        <taxon>Cordycipitaceae</taxon>
        <taxon>Niveomyces</taxon>
    </lineage>
</organism>